<dbReference type="EMBL" id="CP149822">
    <property type="protein sequence ID" value="WZN41761.1"/>
    <property type="molecule type" value="Genomic_DNA"/>
</dbReference>
<dbReference type="Proteomes" id="UP001485459">
    <property type="component" value="Chromosome"/>
</dbReference>
<name>A0ABZ2YPR3_9BACT</name>
<reference evidence="2" key="1">
    <citation type="submission" date="2024-03" db="EMBL/GenBank/DDBJ databases">
        <title>Chitinophaga horti sp. nov., isolated from garden soil.</title>
        <authorList>
            <person name="Lee D.S."/>
            <person name="Han D.M."/>
            <person name="Baek J.H."/>
            <person name="Choi D.G."/>
            <person name="Jeon J.H."/>
            <person name="Jeon C.O."/>
        </authorList>
    </citation>
    <scope>NUCLEOTIDE SEQUENCE [LARGE SCALE GENOMIC DNA]</scope>
    <source>
        <strain evidence="2">GPA1</strain>
    </source>
</reference>
<proteinExistence type="predicted"/>
<protein>
    <submittedName>
        <fullName evidence="1">Uncharacterized protein</fullName>
    </submittedName>
</protein>
<evidence type="ECO:0000313" key="2">
    <source>
        <dbReference type="Proteomes" id="UP001485459"/>
    </source>
</evidence>
<accession>A0ABZ2YPR3</accession>
<sequence length="67" mass="7148">MMNQEKKTTPPNLLAEILANSIKTTEKHGQTPSGTETRTCTACGAARPEGTDLSTCNFCGAEFFAKP</sequence>
<evidence type="ECO:0000313" key="1">
    <source>
        <dbReference type="EMBL" id="WZN41761.1"/>
    </source>
</evidence>
<organism evidence="1 2">
    <name type="scientific">Chitinophaga pollutisoli</name>
    <dbReference type="NCBI Taxonomy" id="3133966"/>
    <lineage>
        <taxon>Bacteria</taxon>
        <taxon>Pseudomonadati</taxon>
        <taxon>Bacteroidota</taxon>
        <taxon>Chitinophagia</taxon>
        <taxon>Chitinophagales</taxon>
        <taxon>Chitinophagaceae</taxon>
        <taxon>Chitinophaga</taxon>
    </lineage>
</organism>
<gene>
    <name evidence="1" type="ORF">WJU16_01745</name>
</gene>
<keyword evidence="2" id="KW-1185">Reference proteome</keyword>
<dbReference type="RefSeq" id="WP_341836609.1">
    <property type="nucleotide sequence ID" value="NZ_CP149822.1"/>
</dbReference>